<dbReference type="Pfam" id="PF00168">
    <property type="entry name" value="C2"/>
    <property type="match status" value="2"/>
</dbReference>
<protein>
    <recommendedName>
        <fullName evidence="2">C2 domain-containing protein</fullName>
    </recommendedName>
</protein>
<evidence type="ECO:0000259" key="2">
    <source>
        <dbReference type="PROSITE" id="PS50004"/>
    </source>
</evidence>
<keyword evidence="4" id="KW-1185">Reference proteome</keyword>
<evidence type="ECO:0000313" key="3">
    <source>
        <dbReference type="EMBL" id="OQS04966.1"/>
    </source>
</evidence>
<sequence length="1924" mass="221876">MNVYRRRKRPPSLKLHRQLPPVASNNQPCINSLEDITLLSPKLLEPLPSWHKLQTYELLAANFIEEMKSGNFVGRSASRWNTQDTRESDANVAISTVLASAAIAIQSTIRRYLAQRDKARNIQKLLDLQVARASWVKQQVYKYMDDQLPGMIKEYYLLAARIIQYQLFVATARKRGKYLRRPLHLERFVQYAVDHTTHLVYNQWKRISYLAAITIQCRHRVNLARYSRTFWSLLVPKVVNSTAQKIIHLAAQKIQRVQRGRYARSCFRQIALKNTMARWVASPERGYLLYKAQAYFEAALVFEQCFVNGYNGPLRYWRAFATSNFFVYEASGDPFNLNRAILGFESLKRDIDSTDGCLYIQALFYRHEFYKALDLGQRLLSSKTMDKNWRTVVLIICAMINFDQKDYSTCAMHLEEVISLLPLVGYTELELRFMLANVYLLHDHEESKISSKSKEISIPTIPIAPSTEETPVINEGLDVNDQPKPQEPAIEIVKTLTWADKSELQFIKCFAIVELEPNFGFYHGVINDTAAEGLLESTPPGTFLVHRKKKDSKYFYIKVKWNEGYTSMKILYDGENYNHLQNLSPSDSSINGFLLRSPSAAGIDLSKGLRQTSRKLFDSNKPKFGLDISSLSQWKVSNTSWLNVAHNWDLHSGYIFSSYLASMSPCYKSIQQEVSKAKSTAKRGWHLSPKRNNVQIPQDVKDRAEAYLLLAKAARGLNDNMGSMVYIQQAACLNPAHVCIQKSYVTKAVAIFEPAFKRLQKLDRLVASALESDVYSPLSRGKPEPQVLILEAIYRERFSTCATSEYYRWLLRSHVRAYALNGFDMVHLDLATKAVEKFQLAWWQQQQKPKAFAQPRVCALGPSVPKALAKKQQSVPKMIEILRLMPIQILDEMAEVVYRSMQIPKSIDQFRYLIHRLKKQSKPHHLHMQLRTYLRLAFLYKAVDRVELAIDAMDKVLSLCVLVKKPQPFLWPLHMTYELSLNEARFIRGIFHEPSTQSYLDFAPLHVSLVNQVKVKLDDERRMIATAEYRAKYLNGIVLTVGASSNLNFASVLKANVRIVVKCDGKVVESENSPNWQTMQPNWMLERIVLPTTCAYAHIRLQVLDRLHGRDNCLGMMSIPIESLLETGVLPLTTWTLRVPSTMQAKVYPTLQIGFQLTLAPPVRRSEDISISFALDKFLTQPFIWERFAMKFIKNLDYFVAREFLERALQRHTPPYAAKTIRFMLYLARCDLALPQTKASAMEWLQKAHSALIMLENPQHSLENEVIELIQQAMLPDSKLLHQLKKIAPLTHDYIRVKNNDGDYYVDKDTGECFLDQPLGFEANQPKARLQRMVLFSTPMKERILRIRSQMKQLAALDPDQWIEVFDDTHGSMFYVSSLHALQSYTKPAAYIMVANEMTVYSVLIIQDLFRHRRLRAKLRRIFRRCVRTICLVRYLLLELQKRQEARRIRAAKVPLNCIEIMIEYAEDLRVADRLSSDPFVTLQVTRNGKIKCPRVRQTSVQLATLTPIWNELFHIPYAWVEHEVDIPLVKSNEEDEEDDDEEDKILKQVNMNTVVRDLAINLVENEETISGKDEQEDERALVLTVFDFDAPKHPNDQPSRDFLGMAIVPLDPLDHGLPISAELTLRDEDGYLSPRPRGTINITIHWISYRFPLQFRTVALAVKVMTRFQLLLRATYNERAKREAAIVKPKPVLTEDLKMLLELLDQNFNYSLTKLADAIIMADQLQRLHSRWLEAQKGRASAEEEKHIELRLKAVIRDQFQLKYTALISAKAELIMCLKSFGKVTAATAGDYIASLHDVSLKERIKQWLSHLGYTGDDVITWQGTIDEESKKPDTFDNIMEFVLKEKQQFVVWENSLKGIICECFAGGSWSFDMTKELAVCRKIEDNLYEHQGIPRPATQEPQEKNKPIVLHPKRLAKTKKKH</sequence>
<dbReference type="PROSITE" id="PS50004">
    <property type="entry name" value="C2"/>
    <property type="match status" value="1"/>
</dbReference>
<feature type="region of interest" description="Disordered" evidence="1">
    <location>
        <begin position="1"/>
        <end position="20"/>
    </location>
</feature>
<dbReference type="SUPFAM" id="SSF49562">
    <property type="entry name" value="C2 domain (Calcium/lipid-binding domain, CaLB)"/>
    <property type="match status" value="2"/>
</dbReference>
<dbReference type="SMART" id="SM00239">
    <property type="entry name" value="C2"/>
    <property type="match status" value="1"/>
</dbReference>
<proteinExistence type="predicted"/>
<dbReference type="Gene3D" id="3.30.505.10">
    <property type="entry name" value="SH2 domain"/>
    <property type="match status" value="1"/>
</dbReference>
<comment type="caution">
    <text evidence="3">The sequence shown here is derived from an EMBL/GenBank/DDBJ whole genome shotgun (WGS) entry which is preliminary data.</text>
</comment>
<accession>A0A1W0A3V5</accession>
<feature type="region of interest" description="Disordered" evidence="1">
    <location>
        <begin position="1895"/>
        <end position="1924"/>
    </location>
</feature>
<dbReference type="InterPro" id="IPR035892">
    <property type="entry name" value="C2_domain_sf"/>
</dbReference>
<dbReference type="InterPro" id="IPR000008">
    <property type="entry name" value="C2_dom"/>
</dbReference>
<feature type="domain" description="C2" evidence="2">
    <location>
        <begin position="1439"/>
        <end position="1624"/>
    </location>
</feature>
<dbReference type="EMBL" id="JNBS01000522">
    <property type="protein sequence ID" value="OQS04966.1"/>
    <property type="molecule type" value="Genomic_DNA"/>
</dbReference>
<name>A0A1W0A3V5_9STRA</name>
<evidence type="ECO:0000256" key="1">
    <source>
        <dbReference type="SAM" id="MobiDB-lite"/>
    </source>
</evidence>
<dbReference type="Gene3D" id="2.60.40.150">
    <property type="entry name" value="C2 domain"/>
    <property type="match status" value="1"/>
</dbReference>
<feature type="compositionally biased region" description="Basic residues" evidence="1">
    <location>
        <begin position="1913"/>
        <end position="1924"/>
    </location>
</feature>
<dbReference type="SUPFAM" id="SSF55550">
    <property type="entry name" value="SH2 domain"/>
    <property type="match status" value="1"/>
</dbReference>
<dbReference type="CDD" id="cd00173">
    <property type="entry name" value="SH2"/>
    <property type="match status" value="1"/>
</dbReference>
<organism evidence="3 4">
    <name type="scientific">Thraustotheca clavata</name>
    <dbReference type="NCBI Taxonomy" id="74557"/>
    <lineage>
        <taxon>Eukaryota</taxon>
        <taxon>Sar</taxon>
        <taxon>Stramenopiles</taxon>
        <taxon>Oomycota</taxon>
        <taxon>Saprolegniomycetes</taxon>
        <taxon>Saprolegniales</taxon>
        <taxon>Achlyaceae</taxon>
        <taxon>Thraustotheca</taxon>
    </lineage>
</organism>
<feature type="compositionally biased region" description="Basic residues" evidence="1">
    <location>
        <begin position="1"/>
        <end position="17"/>
    </location>
</feature>
<gene>
    <name evidence="3" type="ORF">THRCLA_02841</name>
</gene>
<dbReference type="STRING" id="74557.A0A1W0A3V5"/>
<dbReference type="PROSITE" id="PS50096">
    <property type="entry name" value="IQ"/>
    <property type="match status" value="2"/>
</dbReference>
<evidence type="ECO:0000313" key="4">
    <source>
        <dbReference type="Proteomes" id="UP000243217"/>
    </source>
</evidence>
<dbReference type="InterPro" id="IPR036860">
    <property type="entry name" value="SH2_dom_sf"/>
</dbReference>
<reference evidence="3 4" key="1">
    <citation type="journal article" date="2014" name="Genome Biol. Evol.">
        <title>The secreted proteins of Achlya hypogyna and Thraustotheca clavata identify the ancestral oomycete secretome and reveal gene acquisitions by horizontal gene transfer.</title>
        <authorList>
            <person name="Misner I."/>
            <person name="Blouin N."/>
            <person name="Leonard G."/>
            <person name="Richards T.A."/>
            <person name="Lane C.E."/>
        </authorList>
    </citation>
    <scope>NUCLEOTIDE SEQUENCE [LARGE SCALE GENOMIC DNA]</scope>
    <source>
        <strain evidence="3 4">ATCC 34112</strain>
    </source>
</reference>
<dbReference type="CDD" id="cd00030">
    <property type="entry name" value="C2"/>
    <property type="match status" value="1"/>
</dbReference>
<dbReference type="OrthoDB" id="73919at2759"/>
<dbReference type="Proteomes" id="UP000243217">
    <property type="component" value="Unassembled WGS sequence"/>
</dbReference>